<protein>
    <submittedName>
        <fullName evidence="1">Uncharacterized protein</fullName>
    </submittedName>
</protein>
<dbReference type="AlphaFoldDB" id="A0AA35Q3N7"/>
<accession>A0AA35Q3N7</accession>
<evidence type="ECO:0000313" key="1">
    <source>
        <dbReference type="EMBL" id="CAI6089099.1"/>
    </source>
</evidence>
<evidence type="ECO:0000313" key="2">
    <source>
        <dbReference type="Proteomes" id="UP001160390"/>
    </source>
</evidence>
<reference evidence="1" key="1">
    <citation type="submission" date="2023-01" db="EMBL/GenBank/DDBJ databases">
        <authorList>
            <person name="Piombo E."/>
        </authorList>
    </citation>
    <scope>NUCLEOTIDE SEQUENCE</scope>
</reference>
<sequence>MAARVDSGPDTVLEVDVKTCLHAGHQHTACTSNTPRARLIFHNGGRWRLVLGWEPHSGAVAFFSRHTGKFNAVEMRNQFRQYRRSAVQYIVPEIAHNVLPEMNCFRIGECDCLNYGNDAQVGKLLLGRQQPYETAQHTHIRVDICQHPNKDAYESPCIVTSYKRIIEGFCPGQGAKAIPSHDWFHAMDRSSYNSPTTRRVKESCKDPSCKNSYALSILGCYNRDL</sequence>
<dbReference type="EMBL" id="CABFNP030000902">
    <property type="protein sequence ID" value="CAI6089099.1"/>
    <property type="molecule type" value="Genomic_DNA"/>
</dbReference>
<organism evidence="1 2">
    <name type="scientific">Clonostachys chloroleuca</name>
    <dbReference type="NCBI Taxonomy" id="1926264"/>
    <lineage>
        <taxon>Eukaryota</taxon>
        <taxon>Fungi</taxon>
        <taxon>Dikarya</taxon>
        <taxon>Ascomycota</taxon>
        <taxon>Pezizomycotina</taxon>
        <taxon>Sordariomycetes</taxon>
        <taxon>Hypocreomycetidae</taxon>
        <taxon>Hypocreales</taxon>
        <taxon>Bionectriaceae</taxon>
        <taxon>Clonostachys</taxon>
    </lineage>
</organism>
<dbReference type="Proteomes" id="UP001160390">
    <property type="component" value="Unassembled WGS sequence"/>
</dbReference>
<gene>
    <name evidence="1" type="ORF">CCHLO57077_00013904</name>
</gene>
<proteinExistence type="predicted"/>
<keyword evidence="2" id="KW-1185">Reference proteome</keyword>
<name>A0AA35Q3N7_9HYPO</name>
<comment type="caution">
    <text evidence="1">The sequence shown here is derived from an EMBL/GenBank/DDBJ whole genome shotgun (WGS) entry which is preliminary data.</text>
</comment>